<protein>
    <recommendedName>
        <fullName evidence="1">UPF0305 protein SAMN02910315_00426</fullName>
    </recommendedName>
</protein>
<gene>
    <name evidence="2" type="ORF">SAMN02910315_00426</name>
</gene>
<evidence type="ECO:0000256" key="1">
    <source>
        <dbReference type="HAMAP-Rule" id="MF_00763"/>
    </source>
</evidence>
<dbReference type="HAMAP" id="MF_00763">
    <property type="entry name" value="UPF0305"/>
    <property type="match status" value="1"/>
</dbReference>
<dbReference type="Pfam" id="PF09888">
    <property type="entry name" value="DUF2115"/>
    <property type="match status" value="1"/>
</dbReference>
<keyword evidence="3" id="KW-1185">Reference proteome</keyword>
<dbReference type="AlphaFoldDB" id="A0A1G5V776"/>
<comment type="similarity">
    <text evidence="1">Belongs to the UPF0305 family.</text>
</comment>
<dbReference type="EMBL" id="FMXB01000002">
    <property type="protein sequence ID" value="SDA41468.1"/>
    <property type="molecule type" value="Genomic_DNA"/>
</dbReference>
<name>A0A1G5V776_9EURY</name>
<evidence type="ECO:0000313" key="3">
    <source>
        <dbReference type="Proteomes" id="UP000323439"/>
    </source>
</evidence>
<dbReference type="RefSeq" id="WP_149731058.1">
    <property type="nucleotide sequence ID" value="NZ_FMXB01000002.1"/>
</dbReference>
<accession>A0A1G5V776</accession>
<dbReference type="OrthoDB" id="81482at2157"/>
<dbReference type="InterPro" id="IPR019215">
    <property type="entry name" value="DUF2115"/>
</dbReference>
<evidence type="ECO:0000313" key="2">
    <source>
        <dbReference type="EMBL" id="SDA41468.1"/>
    </source>
</evidence>
<dbReference type="Proteomes" id="UP000323439">
    <property type="component" value="Unassembled WGS sequence"/>
</dbReference>
<proteinExistence type="inferred from homology"/>
<organism evidence="2 3">
    <name type="scientific">Methanobrevibacter millerae</name>
    <dbReference type="NCBI Taxonomy" id="230361"/>
    <lineage>
        <taxon>Archaea</taxon>
        <taxon>Methanobacteriati</taxon>
        <taxon>Methanobacteriota</taxon>
        <taxon>Methanomada group</taxon>
        <taxon>Methanobacteria</taxon>
        <taxon>Methanobacteriales</taxon>
        <taxon>Methanobacteriaceae</taxon>
        <taxon>Methanobrevibacter</taxon>
    </lineage>
</organism>
<reference evidence="2 3" key="1">
    <citation type="submission" date="2016-10" db="EMBL/GenBank/DDBJ databases">
        <authorList>
            <person name="Varghese N."/>
            <person name="Submissions S."/>
        </authorList>
    </citation>
    <scope>NUCLEOTIDE SEQUENCE [LARGE SCALE GENOMIC DNA]</scope>
    <source>
        <strain evidence="2 3">DSM 16643</strain>
    </source>
</reference>
<sequence>MGNEYLELCEELLKITHEEKISGNSVLEILKKYCSTISVFDMMAVSAEIIEENKYVQANYREDSQKSYVETFILRVKEILADNNDYAKIIDKEEFADAIKTLMTNRENPTEKSKSKFPLIGCMASIYTTFLLEEPIHKVGTLFPGSLRVEEKDGKFYCPVRDANIDTPNAVCNICLAEQLDF</sequence>